<accession>A0AAV2I9R2</accession>
<sequence>GDYNLVVYYKNKPIKIQSFSVGKTDATVNVQISGDGHEIQLPVQHNPFASVAVTHSTTSAGLRNEGTATSTSTSHQLACVTRWSAVSEVGDDKAVEVSCNANEILTGCTSYLKNNDWHRDGEQIGFSNGMATC</sequence>
<reference evidence="1 2" key="1">
    <citation type="submission" date="2024-04" db="EMBL/GenBank/DDBJ databases">
        <authorList>
            <consortium name="Genoscope - CEA"/>
            <person name="William W."/>
        </authorList>
    </citation>
    <scope>NUCLEOTIDE SEQUENCE [LARGE SCALE GENOMIC DNA]</scope>
</reference>
<feature type="non-terminal residue" evidence="1">
    <location>
        <position position="1"/>
    </location>
</feature>
<keyword evidence="2" id="KW-1185">Reference proteome</keyword>
<dbReference type="EMBL" id="CAXITT010000478">
    <property type="protein sequence ID" value="CAL1542285.1"/>
    <property type="molecule type" value="Genomic_DNA"/>
</dbReference>
<dbReference type="Proteomes" id="UP001497497">
    <property type="component" value="Unassembled WGS sequence"/>
</dbReference>
<dbReference type="Gene3D" id="2.60.120.690">
    <property type="entry name" value="Proprotein convertase subtilisin/kexin type 9"/>
    <property type="match status" value="1"/>
</dbReference>
<protein>
    <submittedName>
        <fullName evidence="1">Uncharacterized protein</fullName>
    </submittedName>
</protein>
<dbReference type="AlphaFoldDB" id="A0AAV2I9R2"/>
<organism evidence="1 2">
    <name type="scientific">Lymnaea stagnalis</name>
    <name type="common">Great pond snail</name>
    <name type="synonym">Helix stagnalis</name>
    <dbReference type="NCBI Taxonomy" id="6523"/>
    <lineage>
        <taxon>Eukaryota</taxon>
        <taxon>Metazoa</taxon>
        <taxon>Spiralia</taxon>
        <taxon>Lophotrochozoa</taxon>
        <taxon>Mollusca</taxon>
        <taxon>Gastropoda</taxon>
        <taxon>Heterobranchia</taxon>
        <taxon>Euthyneura</taxon>
        <taxon>Panpulmonata</taxon>
        <taxon>Hygrophila</taxon>
        <taxon>Lymnaeoidea</taxon>
        <taxon>Lymnaeidae</taxon>
        <taxon>Lymnaea</taxon>
    </lineage>
</organism>
<name>A0AAV2I9R2_LYMST</name>
<evidence type="ECO:0000313" key="1">
    <source>
        <dbReference type="EMBL" id="CAL1542285.1"/>
    </source>
</evidence>
<evidence type="ECO:0000313" key="2">
    <source>
        <dbReference type="Proteomes" id="UP001497497"/>
    </source>
</evidence>
<comment type="caution">
    <text evidence="1">The sequence shown here is derived from an EMBL/GenBank/DDBJ whole genome shotgun (WGS) entry which is preliminary data.</text>
</comment>
<gene>
    <name evidence="1" type="ORF">GSLYS_00015879001</name>
</gene>
<feature type="non-terminal residue" evidence="1">
    <location>
        <position position="133"/>
    </location>
</feature>
<proteinExistence type="predicted"/>